<keyword evidence="2" id="KW-1185">Reference proteome</keyword>
<sequence length="80" mass="8456">MLRGGDEDERVLDQGGAWIAGTYGINTQKGLGGYKGQASGGTIGFDIGFDNYKDLVGIKLDSKFKSSGSRSNTNIDSHIV</sequence>
<dbReference type="RefSeq" id="WP_232049274.1">
    <property type="nucleotide sequence ID" value="NZ_AP019563.1"/>
</dbReference>
<gene>
    <name evidence="1" type="ORF">RAS_03220</name>
</gene>
<dbReference type="EMBL" id="AP019563">
    <property type="protein sequence ID" value="BBJ31213.1"/>
    <property type="molecule type" value="Genomic_DNA"/>
</dbReference>
<reference evidence="1 2" key="1">
    <citation type="submission" date="2019-04" db="EMBL/GenBank/DDBJ databases">
        <title>Draft genome sequence of Rickettsia asiatica Maytaro1284.</title>
        <authorList>
            <person name="Thu M."/>
            <person name="Qiu Y."/>
            <person name="Nakao R."/>
        </authorList>
    </citation>
    <scope>NUCLEOTIDE SEQUENCE [LARGE SCALE GENOMIC DNA]</scope>
    <source>
        <strain evidence="1 2">Maytaro1284</strain>
    </source>
</reference>
<protein>
    <submittedName>
        <fullName evidence="1">Uncharacterized protein</fullName>
    </submittedName>
</protein>
<accession>A0A510G6M0</accession>
<name>A0A510G6M0_9RICK</name>
<dbReference type="Proteomes" id="UP000321183">
    <property type="component" value="Chromosome"/>
</dbReference>
<dbReference type="KEGG" id="ras:RAS_03220"/>
<dbReference type="AlphaFoldDB" id="A0A510G6M0"/>
<organism evidence="1 2">
    <name type="scientific">Rickettsia asiatica</name>
    <dbReference type="NCBI Taxonomy" id="238800"/>
    <lineage>
        <taxon>Bacteria</taxon>
        <taxon>Pseudomonadati</taxon>
        <taxon>Pseudomonadota</taxon>
        <taxon>Alphaproteobacteria</taxon>
        <taxon>Rickettsiales</taxon>
        <taxon>Rickettsiaceae</taxon>
        <taxon>Rickettsieae</taxon>
        <taxon>Rickettsia</taxon>
        <taxon>spotted fever group</taxon>
    </lineage>
</organism>
<proteinExistence type="predicted"/>
<evidence type="ECO:0000313" key="2">
    <source>
        <dbReference type="Proteomes" id="UP000321183"/>
    </source>
</evidence>
<evidence type="ECO:0000313" key="1">
    <source>
        <dbReference type="EMBL" id="BBJ31213.1"/>
    </source>
</evidence>